<keyword evidence="1" id="KW-0812">Transmembrane</keyword>
<dbReference type="KEGG" id="nhy:JQS43_13620"/>
<evidence type="ECO:0000313" key="3">
    <source>
        <dbReference type="Proteomes" id="UP000662857"/>
    </source>
</evidence>
<keyword evidence="1" id="KW-0472">Membrane</keyword>
<evidence type="ECO:0000313" key="2">
    <source>
        <dbReference type="EMBL" id="QSB12734.1"/>
    </source>
</evidence>
<protein>
    <submittedName>
        <fullName evidence="2">Uncharacterized protein</fullName>
    </submittedName>
</protein>
<keyword evidence="3" id="KW-1185">Reference proteome</keyword>
<dbReference type="PROSITE" id="PS51257">
    <property type="entry name" value="PROKAR_LIPOPROTEIN"/>
    <property type="match status" value="1"/>
</dbReference>
<keyword evidence="1" id="KW-1133">Transmembrane helix</keyword>
<dbReference type="Proteomes" id="UP000662857">
    <property type="component" value="Chromosome"/>
</dbReference>
<feature type="transmembrane region" description="Helical" evidence="1">
    <location>
        <begin position="21"/>
        <end position="41"/>
    </location>
</feature>
<gene>
    <name evidence="2" type="ORF">JQS43_13620</name>
</gene>
<sequence>MRSQRRAAQGTVGHAYSALNLRLAFALFGLVSCAVLAFVSFRLDAPVLGWLLVALAVVAVVDLIVIQLRRRARHREEPGTRRSLFE</sequence>
<dbReference type="EMBL" id="CP070499">
    <property type="protein sequence ID" value="QSB12734.1"/>
    <property type="molecule type" value="Genomic_DNA"/>
</dbReference>
<organism evidence="2 3">
    <name type="scientific">Natronosporangium hydrolyticum</name>
    <dbReference type="NCBI Taxonomy" id="2811111"/>
    <lineage>
        <taxon>Bacteria</taxon>
        <taxon>Bacillati</taxon>
        <taxon>Actinomycetota</taxon>
        <taxon>Actinomycetes</taxon>
        <taxon>Micromonosporales</taxon>
        <taxon>Micromonosporaceae</taxon>
        <taxon>Natronosporangium</taxon>
    </lineage>
</organism>
<proteinExistence type="predicted"/>
<evidence type="ECO:0000256" key="1">
    <source>
        <dbReference type="SAM" id="Phobius"/>
    </source>
</evidence>
<feature type="transmembrane region" description="Helical" evidence="1">
    <location>
        <begin position="47"/>
        <end position="66"/>
    </location>
</feature>
<dbReference type="RefSeq" id="WP_239674775.1">
    <property type="nucleotide sequence ID" value="NZ_CP070499.1"/>
</dbReference>
<dbReference type="AlphaFoldDB" id="A0A895Y4V7"/>
<reference evidence="2" key="1">
    <citation type="submission" date="2021-02" db="EMBL/GenBank/DDBJ databases">
        <title>Natrosporangium hydrolyticum gen. nov., sp. nov, a haloalkaliphilic actinobacterium from a soda solonchak soil.</title>
        <authorList>
            <person name="Sorokin D.Y."/>
            <person name="Khijniak T.V."/>
            <person name="Zakharycheva A.P."/>
            <person name="Boueva O.V."/>
            <person name="Ariskina E.V."/>
            <person name="Hahnke R.L."/>
            <person name="Bunk B."/>
            <person name="Sproer C."/>
            <person name="Schumann P."/>
            <person name="Evtushenko L.I."/>
            <person name="Kublanov I.V."/>
        </authorList>
    </citation>
    <scope>NUCLEOTIDE SEQUENCE</scope>
    <source>
        <strain evidence="2">DSM 106523</strain>
    </source>
</reference>
<name>A0A895Y4V7_9ACTN</name>
<accession>A0A895Y4V7</accession>